<keyword evidence="6" id="KW-0949">S-adenosyl-L-methionine</keyword>
<dbReference type="Gene3D" id="1.20.990.10">
    <property type="entry name" value="NADPH-cytochrome p450 Reductase, Chain A, domain 3"/>
    <property type="match status" value="1"/>
</dbReference>
<evidence type="ECO:0000256" key="12">
    <source>
        <dbReference type="ARBA" id="ARBA00040659"/>
    </source>
</evidence>
<evidence type="ECO:0000313" key="16">
    <source>
        <dbReference type="Ensembl" id="ENSDCDP00010006530.1"/>
    </source>
</evidence>
<dbReference type="InterPro" id="IPR003097">
    <property type="entry name" value="CysJ-like_FAD-binding"/>
</dbReference>
<reference evidence="16" key="2">
    <citation type="submission" date="2025-08" db="UniProtKB">
        <authorList>
            <consortium name="Ensembl"/>
        </authorList>
    </citation>
    <scope>IDENTIFICATION</scope>
</reference>
<dbReference type="GO" id="GO:0009086">
    <property type="term" value="P:methionine biosynthetic process"/>
    <property type="evidence" value="ECO:0007669"/>
    <property type="project" value="UniProtKB-KW"/>
</dbReference>
<dbReference type="GO" id="GO:0050667">
    <property type="term" value="P:homocysteine metabolic process"/>
    <property type="evidence" value="ECO:0007669"/>
    <property type="project" value="TreeGrafter"/>
</dbReference>
<dbReference type="Pfam" id="PF00258">
    <property type="entry name" value="Flavodoxin_1"/>
    <property type="match status" value="1"/>
</dbReference>
<dbReference type="PRINTS" id="PR00369">
    <property type="entry name" value="FLAVODOXIN"/>
</dbReference>
<dbReference type="PRINTS" id="PR00371">
    <property type="entry name" value="FPNCR"/>
</dbReference>
<dbReference type="SUPFAM" id="SSF52218">
    <property type="entry name" value="Flavoproteins"/>
    <property type="match status" value="1"/>
</dbReference>
<evidence type="ECO:0000313" key="17">
    <source>
        <dbReference type="Proteomes" id="UP000694580"/>
    </source>
</evidence>
<dbReference type="InterPro" id="IPR029039">
    <property type="entry name" value="Flavoprotein-like_sf"/>
</dbReference>
<dbReference type="InterPro" id="IPR017927">
    <property type="entry name" value="FAD-bd_FR_type"/>
</dbReference>
<dbReference type="FunFam" id="3.40.50.80:FF:000018">
    <property type="entry name" value="NADPH--cytochrome P450 reductase"/>
    <property type="match status" value="1"/>
</dbReference>
<feature type="region of interest" description="Disordered" evidence="13">
    <location>
        <begin position="202"/>
        <end position="221"/>
    </location>
</feature>
<protein>
    <recommendedName>
        <fullName evidence="12">Methionine synthase reductase</fullName>
        <ecNumber evidence="11">1.16.1.8</ecNumber>
    </recommendedName>
</protein>
<dbReference type="GO" id="GO:0050660">
    <property type="term" value="F:flavin adenine dinucleotide binding"/>
    <property type="evidence" value="ECO:0007669"/>
    <property type="project" value="TreeGrafter"/>
</dbReference>
<dbReference type="FunFam" id="1.20.990.10:FF:000007">
    <property type="entry name" value="Methionine synthase reductase"/>
    <property type="match status" value="1"/>
</dbReference>
<evidence type="ECO:0000256" key="10">
    <source>
        <dbReference type="ARBA" id="ARBA00023167"/>
    </source>
</evidence>
<dbReference type="InterPro" id="IPR008254">
    <property type="entry name" value="Flavodoxin/NO_synth"/>
</dbReference>
<organism evidence="16 17">
    <name type="scientific">Denticeps clupeoides</name>
    <name type="common">denticle herring</name>
    <dbReference type="NCBI Taxonomy" id="299321"/>
    <lineage>
        <taxon>Eukaryota</taxon>
        <taxon>Metazoa</taxon>
        <taxon>Chordata</taxon>
        <taxon>Craniata</taxon>
        <taxon>Vertebrata</taxon>
        <taxon>Euteleostomi</taxon>
        <taxon>Actinopterygii</taxon>
        <taxon>Neopterygii</taxon>
        <taxon>Teleostei</taxon>
        <taxon>Clupei</taxon>
        <taxon>Clupeiformes</taxon>
        <taxon>Denticipitoidei</taxon>
        <taxon>Denticipitidae</taxon>
        <taxon>Denticeps</taxon>
    </lineage>
</organism>
<comment type="cofactor">
    <cofactor evidence="2">
        <name>FAD</name>
        <dbReference type="ChEBI" id="CHEBI:57692"/>
    </cofactor>
</comment>
<dbReference type="Proteomes" id="UP000694580">
    <property type="component" value="Chromosome 2"/>
</dbReference>
<evidence type="ECO:0000256" key="6">
    <source>
        <dbReference type="ARBA" id="ARBA00022691"/>
    </source>
</evidence>
<dbReference type="InterPro" id="IPR001433">
    <property type="entry name" value="OxRdtase_FAD/NAD-bd"/>
</dbReference>
<dbReference type="InterPro" id="IPR001709">
    <property type="entry name" value="Flavoprot_Pyr_Nucl_cyt_Rdtase"/>
</dbReference>
<proteinExistence type="predicted"/>
<dbReference type="GeneTree" id="ENSGT00940000155822"/>
<dbReference type="SUPFAM" id="SSF52343">
    <property type="entry name" value="Ferredoxin reductase-like, C-terminal NADP-linked domain"/>
    <property type="match status" value="1"/>
</dbReference>
<evidence type="ECO:0000256" key="11">
    <source>
        <dbReference type="ARBA" id="ARBA00039088"/>
    </source>
</evidence>
<accession>A0AAY4AEK1</accession>
<reference evidence="16 17" key="1">
    <citation type="submission" date="2020-06" db="EMBL/GenBank/DDBJ databases">
        <authorList>
            <consortium name="Wellcome Sanger Institute Data Sharing"/>
        </authorList>
    </citation>
    <scope>NUCLEOTIDE SEQUENCE [LARGE SCALE GENOMIC DNA]</scope>
</reference>
<dbReference type="SUPFAM" id="SSF63380">
    <property type="entry name" value="Riboflavin synthase domain-like"/>
    <property type="match status" value="1"/>
</dbReference>
<feature type="domain" description="Flavodoxin-like" evidence="14">
    <location>
        <begin position="9"/>
        <end position="152"/>
    </location>
</feature>
<evidence type="ECO:0000256" key="3">
    <source>
        <dbReference type="ARBA" id="ARBA00022605"/>
    </source>
</evidence>
<dbReference type="InterPro" id="IPR039261">
    <property type="entry name" value="FNR_nucleotide-bd"/>
</dbReference>
<keyword evidence="10" id="KW-0486">Methionine biosynthesis</keyword>
<dbReference type="Gene3D" id="3.40.50.80">
    <property type="entry name" value="Nucleotide-binding domain of ferredoxin-NADP reductase (FNR) module"/>
    <property type="match status" value="1"/>
</dbReference>
<evidence type="ECO:0000259" key="15">
    <source>
        <dbReference type="PROSITE" id="PS51384"/>
    </source>
</evidence>
<keyword evidence="4" id="KW-0285">Flavoprotein</keyword>
<keyword evidence="17" id="KW-1185">Reference proteome</keyword>
<comment type="cofactor">
    <cofactor evidence="1">
        <name>FMN</name>
        <dbReference type="ChEBI" id="CHEBI:58210"/>
    </cofactor>
</comment>
<feature type="domain" description="FAD-binding FR-type" evidence="15">
    <location>
        <begin position="267"/>
        <end position="531"/>
    </location>
</feature>
<evidence type="ECO:0000256" key="9">
    <source>
        <dbReference type="ARBA" id="ARBA00023002"/>
    </source>
</evidence>
<evidence type="ECO:0000256" key="1">
    <source>
        <dbReference type="ARBA" id="ARBA00001917"/>
    </source>
</evidence>
<keyword evidence="8" id="KW-0521">NADP</keyword>
<keyword evidence="9" id="KW-0560">Oxidoreductase</keyword>
<evidence type="ECO:0000256" key="4">
    <source>
        <dbReference type="ARBA" id="ARBA00022630"/>
    </source>
</evidence>
<dbReference type="GO" id="GO:0005829">
    <property type="term" value="C:cytosol"/>
    <property type="evidence" value="ECO:0007669"/>
    <property type="project" value="TreeGrafter"/>
</dbReference>
<evidence type="ECO:0000256" key="13">
    <source>
        <dbReference type="SAM" id="MobiDB-lite"/>
    </source>
</evidence>
<dbReference type="EC" id="1.16.1.8" evidence="11"/>
<evidence type="ECO:0000259" key="14">
    <source>
        <dbReference type="PROSITE" id="PS50902"/>
    </source>
</evidence>
<evidence type="ECO:0000256" key="5">
    <source>
        <dbReference type="ARBA" id="ARBA00022643"/>
    </source>
</evidence>
<keyword evidence="7" id="KW-0274">FAD</keyword>
<dbReference type="InterPro" id="IPR001094">
    <property type="entry name" value="Flavdoxin-like"/>
</dbReference>
<dbReference type="Pfam" id="PF00667">
    <property type="entry name" value="FAD_binding_1"/>
    <property type="match status" value="1"/>
</dbReference>
<keyword evidence="3" id="KW-0028">Amino-acid biosynthesis</keyword>
<dbReference type="InterPro" id="IPR017938">
    <property type="entry name" value="Riboflavin_synthase-like_b-brl"/>
</dbReference>
<dbReference type="Gene3D" id="2.40.30.10">
    <property type="entry name" value="Translation factors"/>
    <property type="match status" value="1"/>
</dbReference>
<sequence length="695" mass="76655">MPCEVASRFVVLYGSQRGQAQAIAEEIGEQAAQRGLEADLSCLSEKEKYDLEKETAPVVFVVSTTGDGEPPDTAVPFVRRIKKKTLRRERFARLCYALLALGDTNYANFCNCGKTIDKRLQELGGKRFYATGHADDAVGLELVVDSWIEGLWDAVRKALSEMAAAGPAVGSQQDNSAVILQETAEPSGLGLKLRHLNLSEPDAEASEQPILRSGKEKDVPGNAAVDASLTKSLPPLSESSLKVPALPPPYLSVCLGDEVNSVPPLKENQHEVQISRAVPLTRHDSVKAALLIELDVSDKDLPLQPGGVFDVLCPNNGSEVEELLQRLKLGQRRDHCVLLELLKDTRKKGAQLPAHIPEESTLQYVITWCLELRSVPKKALLRSLVECTTSGFEKRRLQELCSTQGSADYNRFIRDPNICLLDLLRAFPSCTPPLSLLIEHLPKLQSRSYSAASSKLRHPGRLHFVFNIVESPACPERPVARRGLCTGWLADLVAPVLQPYGGGPAPAESSGDAALPKIYISLRPPGTFHLPADPALPLIMVGPGTGVAPFIGFLQHREKEREQMPGATFGESWLFFGCRHKDRDFLFREDLEKFVVNGTLTHLKVCFSRDNSEGPGSSPKYVHHSLQLHSKEIISLLLEQNGCFYVCGDAKNMAKDVNEALIELFRTELQVDKLEAMKKIATLREEKRYLQDIWS</sequence>
<dbReference type="Ensembl" id="ENSDCDT00010006749.1">
    <property type="protein sequence ID" value="ENSDCDP00010006530.1"/>
    <property type="gene ID" value="ENSDCDG00010002799.1"/>
</dbReference>
<gene>
    <name evidence="16" type="primary">MTRR</name>
</gene>
<evidence type="ECO:0000256" key="2">
    <source>
        <dbReference type="ARBA" id="ARBA00001974"/>
    </source>
</evidence>
<name>A0AAY4AEK1_9TELE</name>
<dbReference type="InterPro" id="IPR023173">
    <property type="entry name" value="NADPH_Cyt_P450_Rdtase_alpha"/>
</dbReference>
<dbReference type="FunFam" id="3.40.50.360:FF:000059">
    <property type="entry name" value="5-methyltetrahydrofolate-homocysteine methyltransferase reductase"/>
    <property type="match status" value="1"/>
</dbReference>
<reference evidence="16" key="3">
    <citation type="submission" date="2025-09" db="UniProtKB">
        <authorList>
            <consortium name="Ensembl"/>
        </authorList>
    </citation>
    <scope>IDENTIFICATION</scope>
</reference>
<dbReference type="PROSITE" id="PS50902">
    <property type="entry name" value="FLAVODOXIN_LIKE"/>
    <property type="match status" value="1"/>
</dbReference>
<dbReference type="AlphaFoldDB" id="A0AAY4AEK1"/>
<evidence type="ECO:0000256" key="8">
    <source>
        <dbReference type="ARBA" id="ARBA00022857"/>
    </source>
</evidence>
<dbReference type="PANTHER" id="PTHR19384">
    <property type="entry name" value="NITRIC OXIDE SYNTHASE-RELATED"/>
    <property type="match status" value="1"/>
</dbReference>
<dbReference type="Pfam" id="PF00175">
    <property type="entry name" value="NAD_binding_1"/>
    <property type="match status" value="1"/>
</dbReference>
<dbReference type="PROSITE" id="PS51384">
    <property type="entry name" value="FAD_FR"/>
    <property type="match status" value="1"/>
</dbReference>
<dbReference type="Gene3D" id="3.40.50.360">
    <property type="match status" value="1"/>
</dbReference>
<dbReference type="PANTHER" id="PTHR19384:SF84">
    <property type="entry name" value="METHIONINE SYNTHASE REDUCTASE"/>
    <property type="match status" value="1"/>
</dbReference>
<keyword evidence="5" id="KW-0288">FMN</keyword>
<dbReference type="CDD" id="cd06203">
    <property type="entry name" value="methionine_synthase_red"/>
    <property type="match status" value="1"/>
</dbReference>
<evidence type="ECO:0000256" key="7">
    <source>
        <dbReference type="ARBA" id="ARBA00022827"/>
    </source>
</evidence>
<dbReference type="GO" id="GO:0010181">
    <property type="term" value="F:FMN binding"/>
    <property type="evidence" value="ECO:0007669"/>
    <property type="project" value="InterPro"/>
</dbReference>
<dbReference type="GO" id="GO:0030586">
    <property type="term" value="F:[methionine synthase] reductase (NADPH) activity"/>
    <property type="evidence" value="ECO:0007669"/>
    <property type="project" value="UniProtKB-EC"/>
</dbReference>